<dbReference type="InterPro" id="IPR024096">
    <property type="entry name" value="NO_sig/Golgi_transp_ligand-bd"/>
</dbReference>
<keyword evidence="6" id="KW-0931">ER-Golgi transport</keyword>
<dbReference type="SUPFAM" id="SSF52833">
    <property type="entry name" value="Thioredoxin-like"/>
    <property type="match status" value="1"/>
</dbReference>
<dbReference type="GO" id="GO:0006888">
    <property type="term" value="P:endoplasmic reticulum to Golgi vesicle-mediated transport"/>
    <property type="evidence" value="ECO:0007669"/>
    <property type="project" value="TreeGrafter"/>
</dbReference>
<comment type="caution">
    <text evidence="8">The sequence shown here is derived from an EMBL/GenBank/DDBJ whole genome shotgun (WGS) entry which is preliminary data.</text>
</comment>
<keyword evidence="9" id="KW-1185">Reference proteome</keyword>
<keyword evidence="5" id="KW-0256">Endoplasmic reticulum</keyword>
<dbReference type="Pfam" id="PF04051">
    <property type="entry name" value="TRAPP"/>
    <property type="match status" value="1"/>
</dbReference>
<dbReference type="GO" id="GO:0005783">
    <property type="term" value="C:endoplasmic reticulum"/>
    <property type="evidence" value="ECO:0007669"/>
    <property type="project" value="UniProtKB-SubCell"/>
</dbReference>
<reference evidence="8 9" key="1">
    <citation type="submission" date="2020-04" db="EMBL/GenBank/DDBJ databases">
        <title>Perkinsus chesapeaki whole genome sequence.</title>
        <authorList>
            <person name="Bogema D.R."/>
        </authorList>
    </citation>
    <scope>NUCLEOTIDE SEQUENCE [LARGE SCALE GENOMIC DNA]</scope>
    <source>
        <strain evidence="8">ATCC PRA-425</strain>
    </source>
</reference>
<evidence type="ECO:0000313" key="8">
    <source>
        <dbReference type="EMBL" id="KAF4651371.1"/>
    </source>
</evidence>
<evidence type="ECO:0000313" key="9">
    <source>
        <dbReference type="Proteomes" id="UP000591131"/>
    </source>
</evidence>
<dbReference type="GO" id="GO:1990071">
    <property type="term" value="C:TRAPPII protein complex"/>
    <property type="evidence" value="ECO:0007669"/>
    <property type="project" value="TreeGrafter"/>
</dbReference>
<dbReference type="PANTHER" id="PTHR20902">
    <property type="entry name" value="41-2 PROTEIN ANTIGEN-RELATED"/>
    <property type="match status" value="1"/>
</dbReference>
<evidence type="ECO:0000256" key="3">
    <source>
        <dbReference type="ARBA" id="ARBA00006218"/>
    </source>
</evidence>
<keyword evidence="7" id="KW-0333">Golgi apparatus</keyword>
<proteinExistence type="inferred from homology"/>
<evidence type="ECO:0000256" key="7">
    <source>
        <dbReference type="ARBA" id="ARBA00023034"/>
    </source>
</evidence>
<dbReference type="EMBL" id="JAAPAO010001074">
    <property type="protein sequence ID" value="KAF4651371.1"/>
    <property type="molecule type" value="Genomic_DNA"/>
</dbReference>
<protein>
    <submittedName>
        <fullName evidence="8">Trafficking protein particle complex subunit 5</fullName>
    </submittedName>
</protein>
<accession>A0A7J6KXS1</accession>
<evidence type="ECO:0000256" key="4">
    <source>
        <dbReference type="ARBA" id="ARBA00022448"/>
    </source>
</evidence>
<dbReference type="OrthoDB" id="10254842at2759"/>
<dbReference type="GO" id="GO:1990072">
    <property type="term" value="C:TRAPPIII protein complex"/>
    <property type="evidence" value="ECO:0007669"/>
    <property type="project" value="TreeGrafter"/>
</dbReference>
<evidence type="ECO:0000256" key="1">
    <source>
        <dbReference type="ARBA" id="ARBA00004240"/>
    </source>
</evidence>
<comment type="similarity">
    <text evidence="3">Belongs to the TRAPP small subunits family. BET3 subfamily.</text>
</comment>
<dbReference type="Gene3D" id="3.40.30.10">
    <property type="entry name" value="Glutaredoxin"/>
    <property type="match status" value="1"/>
</dbReference>
<evidence type="ECO:0000256" key="6">
    <source>
        <dbReference type="ARBA" id="ARBA00022892"/>
    </source>
</evidence>
<organism evidence="8 9">
    <name type="scientific">Perkinsus chesapeaki</name>
    <name type="common">Clam parasite</name>
    <name type="synonym">Perkinsus andrewsi</name>
    <dbReference type="NCBI Taxonomy" id="330153"/>
    <lineage>
        <taxon>Eukaryota</taxon>
        <taxon>Sar</taxon>
        <taxon>Alveolata</taxon>
        <taxon>Perkinsozoa</taxon>
        <taxon>Perkinsea</taxon>
        <taxon>Perkinsida</taxon>
        <taxon>Perkinsidae</taxon>
        <taxon>Perkinsus</taxon>
    </lineage>
</organism>
<gene>
    <name evidence="8" type="primary">TRAPPC5</name>
    <name evidence="8" type="ORF">FOL47_000453</name>
</gene>
<dbReference type="AlphaFoldDB" id="A0A7J6KXS1"/>
<dbReference type="InterPro" id="IPR016696">
    <property type="entry name" value="TRAPP-I_su5"/>
</dbReference>
<dbReference type="PANTHER" id="PTHR20902:SF0">
    <property type="entry name" value="TRAFFICKING PROTEIN PARTICLE COMPLEX SUBUNIT 5"/>
    <property type="match status" value="1"/>
</dbReference>
<dbReference type="Proteomes" id="UP000591131">
    <property type="component" value="Unassembled WGS sequence"/>
</dbReference>
<dbReference type="InterPro" id="IPR007194">
    <property type="entry name" value="TRAPP_component"/>
</dbReference>
<evidence type="ECO:0000256" key="5">
    <source>
        <dbReference type="ARBA" id="ARBA00022824"/>
    </source>
</evidence>
<dbReference type="GO" id="GO:1990070">
    <property type="term" value="C:TRAPPI protein complex"/>
    <property type="evidence" value="ECO:0007669"/>
    <property type="project" value="TreeGrafter"/>
</dbReference>
<dbReference type="CDD" id="cd14943">
    <property type="entry name" value="TRAPPC5_Trs31"/>
    <property type="match status" value="1"/>
</dbReference>
<sequence length="319" mass="34748">MSDRKKSHRGGHSKAAIGGRDYCALTRPIVAGTSEVSQSAVSHLFCEMVCYAVRRQGPDNEHLETKLQRMGASLGPGLMELSYMRDTSRSASKKRDYKILPVLYHVANYLWKSLFGHEAEVLTTDQECEFYLADKEWCLNKFISLPPGSDSSDDNLVNCGAFAAGLVEGAIVSAGLACKCTAAYNSEDPEGEPMSITIIIDFDKSVIERQKRVAAGGSALYTAELELQLTFGEAAASCPPSDNSADELRKLPSKEYFIDRIDVDENRELARANSVGKLPCLIVEAPNGKMAKLEGLRSVEDIITVVDGLNGVKQDPMIS</sequence>
<dbReference type="SUPFAM" id="SSF111126">
    <property type="entry name" value="Ligand-binding domain in the NO signalling and Golgi transport"/>
    <property type="match status" value="1"/>
</dbReference>
<comment type="subcellular location">
    <subcellularLocation>
        <location evidence="1">Endoplasmic reticulum</location>
    </subcellularLocation>
    <subcellularLocation>
        <location evidence="2">Golgi apparatus</location>
    </subcellularLocation>
</comment>
<name>A0A7J6KXS1_PERCH</name>
<dbReference type="InterPro" id="IPR036249">
    <property type="entry name" value="Thioredoxin-like_sf"/>
</dbReference>
<evidence type="ECO:0000256" key="2">
    <source>
        <dbReference type="ARBA" id="ARBA00004555"/>
    </source>
</evidence>
<keyword evidence="4" id="KW-0813">Transport</keyword>
<dbReference type="Gene3D" id="3.30.1380.20">
    <property type="entry name" value="Trafficking protein particle complex subunit 3"/>
    <property type="match status" value="1"/>
</dbReference>